<evidence type="ECO:0000256" key="5">
    <source>
        <dbReference type="ARBA" id="ARBA00022618"/>
    </source>
</evidence>
<dbReference type="SUPFAM" id="SSF102735">
    <property type="entry name" value="Trigger factor ribosome-binding domain"/>
    <property type="match status" value="1"/>
</dbReference>
<keyword evidence="15" id="KW-0175">Coiled coil</keyword>
<evidence type="ECO:0000313" key="18">
    <source>
        <dbReference type="Proteomes" id="UP001243623"/>
    </source>
</evidence>
<evidence type="ECO:0000256" key="9">
    <source>
        <dbReference type="ARBA" id="ARBA00023306"/>
    </source>
</evidence>
<evidence type="ECO:0000256" key="6">
    <source>
        <dbReference type="ARBA" id="ARBA00023110"/>
    </source>
</evidence>
<keyword evidence="18" id="KW-1185">Reference proteome</keyword>
<evidence type="ECO:0000256" key="13">
    <source>
        <dbReference type="PROSITE-ProRule" id="PRU00277"/>
    </source>
</evidence>
<evidence type="ECO:0000256" key="12">
    <source>
        <dbReference type="HAMAP-Rule" id="MF_00303"/>
    </source>
</evidence>
<dbReference type="Proteomes" id="UP001243623">
    <property type="component" value="Chromosome"/>
</dbReference>
<dbReference type="SUPFAM" id="SSF54534">
    <property type="entry name" value="FKBP-like"/>
    <property type="match status" value="1"/>
</dbReference>
<dbReference type="Pfam" id="PF00254">
    <property type="entry name" value="FKBP_C"/>
    <property type="match status" value="1"/>
</dbReference>
<dbReference type="PROSITE" id="PS50059">
    <property type="entry name" value="FKBP_PPIASE"/>
    <property type="match status" value="1"/>
</dbReference>
<dbReference type="InterPro" id="IPR001179">
    <property type="entry name" value="PPIase_FKBP_dom"/>
</dbReference>
<dbReference type="GO" id="GO:0015031">
    <property type="term" value="P:protein transport"/>
    <property type="evidence" value="ECO:0007669"/>
    <property type="project" value="UniProtKB-UniRule"/>
</dbReference>
<dbReference type="PANTHER" id="PTHR30560">
    <property type="entry name" value="TRIGGER FACTOR CHAPERONE AND PEPTIDYL-PROLYL CIS/TRANS ISOMERASE"/>
    <property type="match status" value="1"/>
</dbReference>
<dbReference type="Pfam" id="PF05697">
    <property type="entry name" value="Trigger_N"/>
    <property type="match status" value="1"/>
</dbReference>
<comment type="subcellular location">
    <subcellularLocation>
        <location evidence="12">Cytoplasm</location>
    </subcellularLocation>
    <text evidence="12">About half TF is bound to the ribosome near the polypeptide exit tunnel while the other half is free in the cytoplasm.</text>
</comment>
<accession>A0A9Y2AI83</accession>
<dbReference type="InterPro" id="IPR036611">
    <property type="entry name" value="Trigger_fac_ribosome-bd_sf"/>
</dbReference>
<dbReference type="PIRSF" id="PIRSF003095">
    <property type="entry name" value="Trigger_factor"/>
    <property type="match status" value="1"/>
</dbReference>
<evidence type="ECO:0000256" key="14">
    <source>
        <dbReference type="RuleBase" id="RU003914"/>
    </source>
</evidence>
<dbReference type="GO" id="GO:0005737">
    <property type="term" value="C:cytoplasm"/>
    <property type="evidence" value="ECO:0007669"/>
    <property type="project" value="UniProtKB-SubCell"/>
</dbReference>
<dbReference type="SUPFAM" id="SSF109998">
    <property type="entry name" value="Triger factor/SurA peptide-binding domain-like"/>
    <property type="match status" value="1"/>
</dbReference>
<comment type="domain">
    <text evidence="12">Consists of 3 domains; the N-terminus binds the ribosome, the middle domain has PPIase activity, while the C-terminus has intrinsic chaperone activity on its own.</text>
</comment>
<dbReference type="NCBIfam" id="TIGR00115">
    <property type="entry name" value="tig"/>
    <property type="match status" value="1"/>
</dbReference>
<dbReference type="FunFam" id="3.10.50.40:FF:000001">
    <property type="entry name" value="Trigger factor"/>
    <property type="match status" value="1"/>
</dbReference>
<dbReference type="GO" id="GO:0043335">
    <property type="term" value="P:protein unfolding"/>
    <property type="evidence" value="ECO:0007669"/>
    <property type="project" value="TreeGrafter"/>
</dbReference>
<keyword evidence="8 12" id="KW-0413">Isomerase</keyword>
<dbReference type="InterPro" id="IPR046357">
    <property type="entry name" value="PPIase_dom_sf"/>
</dbReference>
<dbReference type="GO" id="GO:0051083">
    <property type="term" value="P:'de novo' cotranslational protein folding"/>
    <property type="evidence" value="ECO:0007669"/>
    <property type="project" value="TreeGrafter"/>
</dbReference>
<feature type="coiled-coil region" evidence="15">
    <location>
        <begin position="361"/>
        <end position="388"/>
    </location>
</feature>
<evidence type="ECO:0000313" key="17">
    <source>
        <dbReference type="EMBL" id="WIW69900.1"/>
    </source>
</evidence>
<keyword evidence="12" id="KW-0963">Cytoplasm</keyword>
<evidence type="ECO:0000256" key="15">
    <source>
        <dbReference type="SAM" id="Coils"/>
    </source>
</evidence>
<dbReference type="InterPro" id="IPR008881">
    <property type="entry name" value="Trigger_fac_ribosome-bd_bac"/>
</dbReference>
<dbReference type="GO" id="GO:0051301">
    <property type="term" value="P:cell division"/>
    <property type="evidence" value="ECO:0007669"/>
    <property type="project" value="UniProtKB-KW"/>
</dbReference>
<evidence type="ECO:0000259" key="16">
    <source>
        <dbReference type="PROSITE" id="PS50059"/>
    </source>
</evidence>
<dbReference type="InterPro" id="IPR037041">
    <property type="entry name" value="Trigger_fac_C_sf"/>
</dbReference>
<reference evidence="17" key="1">
    <citation type="submission" date="2023-03" db="EMBL/GenBank/DDBJ databases">
        <title>Selenobaculum gbiensis gen. nov. sp. nov., a new bacterium isolated from the gut microbiota of IBD patient.</title>
        <authorList>
            <person name="Yeo S."/>
            <person name="Park H."/>
            <person name="Huh C.S."/>
        </authorList>
    </citation>
    <scope>NUCLEOTIDE SEQUENCE</scope>
    <source>
        <strain evidence="17">ICN-92133</strain>
    </source>
</reference>
<name>A0A9Y2AI83_9FIRM</name>
<dbReference type="RefSeq" id="WP_147669784.1">
    <property type="nucleotide sequence ID" value="NZ_CP120678.1"/>
</dbReference>
<dbReference type="EMBL" id="CP120678">
    <property type="protein sequence ID" value="WIW69900.1"/>
    <property type="molecule type" value="Genomic_DNA"/>
</dbReference>
<dbReference type="GO" id="GO:0003755">
    <property type="term" value="F:peptidyl-prolyl cis-trans isomerase activity"/>
    <property type="evidence" value="ECO:0007669"/>
    <property type="project" value="UniProtKB-UniRule"/>
</dbReference>
<evidence type="ECO:0000256" key="7">
    <source>
        <dbReference type="ARBA" id="ARBA00023186"/>
    </source>
</evidence>
<dbReference type="InterPro" id="IPR027304">
    <property type="entry name" value="Trigger_fact/SurA_dom_sf"/>
</dbReference>
<dbReference type="Gene3D" id="3.10.50.40">
    <property type="match status" value="1"/>
</dbReference>
<evidence type="ECO:0000256" key="3">
    <source>
        <dbReference type="ARBA" id="ARBA00013194"/>
    </source>
</evidence>
<gene>
    <name evidence="12 17" type="primary">tig</name>
    <name evidence="17" type="ORF">P3F81_08210</name>
</gene>
<protein>
    <recommendedName>
        <fullName evidence="4 12">Trigger factor</fullName>
        <shortName evidence="12">TF</shortName>
        <ecNumber evidence="3 12">5.2.1.8</ecNumber>
    </recommendedName>
    <alternativeName>
        <fullName evidence="11 12">PPIase</fullName>
    </alternativeName>
</protein>
<dbReference type="AlphaFoldDB" id="A0A9Y2AI83"/>
<evidence type="ECO:0000256" key="10">
    <source>
        <dbReference type="ARBA" id="ARBA00024849"/>
    </source>
</evidence>
<dbReference type="KEGG" id="sgbi:P3F81_08210"/>
<dbReference type="PANTHER" id="PTHR30560:SF3">
    <property type="entry name" value="TRIGGER FACTOR-LIKE PROTEIN TIG, CHLOROPLASTIC"/>
    <property type="match status" value="1"/>
</dbReference>
<keyword evidence="7 12" id="KW-0143">Chaperone</keyword>
<dbReference type="HAMAP" id="MF_00303">
    <property type="entry name" value="Trigger_factor_Tig"/>
    <property type="match status" value="1"/>
</dbReference>
<dbReference type="Pfam" id="PF05698">
    <property type="entry name" value="Trigger_C"/>
    <property type="match status" value="1"/>
</dbReference>
<evidence type="ECO:0000256" key="1">
    <source>
        <dbReference type="ARBA" id="ARBA00000971"/>
    </source>
</evidence>
<proteinExistence type="inferred from homology"/>
<dbReference type="Gene3D" id="3.30.70.1050">
    <property type="entry name" value="Trigger factor ribosome-binding domain"/>
    <property type="match status" value="1"/>
</dbReference>
<comment type="function">
    <text evidence="10 12">Involved in protein export. Acts as a chaperone by maintaining the newly synthesized protein in an open conformation. Functions as a peptidyl-prolyl cis-trans isomerase.</text>
</comment>
<dbReference type="InterPro" id="IPR005215">
    <property type="entry name" value="Trig_fac"/>
</dbReference>
<keyword evidence="6 12" id="KW-0697">Rotamase</keyword>
<evidence type="ECO:0000256" key="8">
    <source>
        <dbReference type="ARBA" id="ARBA00023235"/>
    </source>
</evidence>
<keyword evidence="5 12" id="KW-0132">Cell division</keyword>
<sequence>MKLTAERIDNHKVVLEMEVPQEDVKKAMDQAIAKIATRINVPGFRKGKAPRKVIENRVGEQAILDEAFDIIAPKVYNEALTKENITPVGRPEIEVVTLAVDKDLVFKATVVARPEIELGEYKGLKVEKTVEEVKEEDIQKQIDAMLEHNAKMVVAEGAELKDGDFAVIDFEGFVDGEAFEGGKGEGYPLQIGSGSFIPGFEEQLVGAKAGDERDVNVVFPAEYHAPNLAGKSALFKVKVNDVKRKELPELNDEFVKGASAFATVDELKADIKANLEKTAAEKAENSMRAEAIKQATDNCKVDLPELMIENRIDHMIEELDINLQNRGMALEQYLAFTKMDLEQVRNNYREAATINVKTDMMLEAIAKKEEMKVEAVDLQAEVEGMAKAYGATPKQVQKIIQEQGRVNDLIGTVLRKKAAKLIIDSIAQ</sequence>
<dbReference type="Gene3D" id="1.10.3120.10">
    <property type="entry name" value="Trigger factor, C-terminal domain"/>
    <property type="match status" value="1"/>
</dbReference>
<comment type="catalytic activity">
    <reaction evidence="1 12 13">
        <text>[protein]-peptidylproline (omega=180) = [protein]-peptidylproline (omega=0)</text>
        <dbReference type="Rhea" id="RHEA:16237"/>
        <dbReference type="Rhea" id="RHEA-COMP:10747"/>
        <dbReference type="Rhea" id="RHEA-COMP:10748"/>
        <dbReference type="ChEBI" id="CHEBI:83833"/>
        <dbReference type="ChEBI" id="CHEBI:83834"/>
        <dbReference type="EC" id="5.2.1.8"/>
    </reaction>
</comment>
<evidence type="ECO:0000256" key="2">
    <source>
        <dbReference type="ARBA" id="ARBA00005464"/>
    </source>
</evidence>
<evidence type="ECO:0000256" key="11">
    <source>
        <dbReference type="ARBA" id="ARBA00029986"/>
    </source>
</evidence>
<dbReference type="GO" id="GO:0043022">
    <property type="term" value="F:ribosome binding"/>
    <property type="evidence" value="ECO:0007669"/>
    <property type="project" value="TreeGrafter"/>
</dbReference>
<dbReference type="GO" id="GO:0044183">
    <property type="term" value="F:protein folding chaperone"/>
    <property type="evidence" value="ECO:0007669"/>
    <property type="project" value="TreeGrafter"/>
</dbReference>
<evidence type="ECO:0000256" key="4">
    <source>
        <dbReference type="ARBA" id="ARBA00016902"/>
    </source>
</evidence>
<dbReference type="InterPro" id="IPR008880">
    <property type="entry name" value="Trigger_fac_C"/>
</dbReference>
<keyword evidence="9 12" id="KW-0131">Cell cycle</keyword>
<feature type="domain" description="PPIase FKBP-type" evidence="16">
    <location>
        <begin position="163"/>
        <end position="245"/>
    </location>
</feature>
<organism evidence="17 18">
    <name type="scientific">Selenobaculum gibii</name>
    <dbReference type="NCBI Taxonomy" id="3054208"/>
    <lineage>
        <taxon>Bacteria</taxon>
        <taxon>Bacillati</taxon>
        <taxon>Bacillota</taxon>
        <taxon>Negativicutes</taxon>
        <taxon>Selenomonadales</taxon>
        <taxon>Selenomonadaceae</taxon>
        <taxon>Selenobaculum</taxon>
    </lineage>
</organism>
<dbReference type="EC" id="5.2.1.8" evidence="3 12"/>
<comment type="similarity">
    <text evidence="2 12 14">Belongs to the FKBP-type PPIase family. Tig subfamily.</text>
</comment>